<name>A0A6J5SVU8_9CAUD</name>
<dbReference type="InterPro" id="IPR015840">
    <property type="entry name" value="DNA_MeTrfase_ParB"/>
</dbReference>
<dbReference type="Gene3D" id="3.40.50.150">
    <property type="entry name" value="Vaccinia Virus protein VP39"/>
    <property type="match status" value="1"/>
</dbReference>
<dbReference type="Pfam" id="PF01555">
    <property type="entry name" value="N6_N4_Mtase"/>
    <property type="match status" value="1"/>
</dbReference>
<dbReference type="GO" id="GO:0032259">
    <property type="term" value="P:methylation"/>
    <property type="evidence" value="ECO:0007669"/>
    <property type="project" value="UniProtKB-KW"/>
</dbReference>
<keyword evidence="1 4" id="KW-0489">Methyltransferase</keyword>
<organism evidence="4">
    <name type="scientific">uncultured Caudovirales phage</name>
    <dbReference type="NCBI Taxonomy" id="2100421"/>
    <lineage>
        <taxon>Viruses</taxon>
        <taxon>Duplodnaviria</taxon>
        <taxon>Heunggongvirae</taxon>
        <taxon>Uroviricota</taxon>
        <taxon>Caudoviricetes</taxon>
        <taxon>Peduoviridae</taxon>
        <taxon>Maltschvirus</taxon>
        <taxon>Maltschvirus maltsch</taxon>
    </lineage>
</organism>
<sequence length="404" mass="46370">MDVKIINILLLERNSGQIEGLPKNPRFIKDENYRKLIISIKEHPEMLHLREQIVFPFRSKFVVIAGNMKLLACTELEYKDMPCKVLPASTPPEKLRAYAIKDNISYGADDWTLIAKEWSTDELKHWGKEIQLPKGLEILDDGFEIPDHITTDIVVGDFFEIGPHRLLCGSSTDPDSWARLMGNRMIDLMLTDPPYNVNYQGKTAHALKIINDKMSSSNFYQFLFDFYTSAGLFVKPGGAWYIWHADSEGHNFRQAFIDAGNKLAQTLIWKKNTFVMGRQDYQWQHEPCLYGWKTGAGHKWFSDRKQATILEFDKPTRNADHPTMKPVPLFAYQISNSSKPGEIVADGFLGSGTTMVTSHQLDRRCYGLELDPKYCQVIINRMLKLDPNINIKKNGARYEQVENS</sequence>
<feature type="domain" description="DNA methylase N-4/N-6" evidence="3">
    <location>
        <begin position="186"/>
        <end position="378"/>
    </location>
</feature>
<dbReference type="EMBL" id="LR797460">
    <property type="protein sequence ID" value="CAB4218751.1"/>
    <property type="molecule type" value="Genomic_DNA"/>
</dbReference>
<protein>
    <submittedName>
        <fullName evidence="4">COG0863 DNA modification methylase</fullName>
    </submittedName>
</protein>
<dbReference type="InterPro" id="IPR001091">
    <property type="entry name" value="RM_Methyltransferase"/>
</dbReference>
<evidence type="ECO:0000313" key="4">
    <source>
        <dbReference type="EMBL" id="CAB4218751.1"/>
    </source>
</evidence>
<reference evidence="4" key="1">
    <citation type="submission" date="2020-05" db="EMBL/GenBank/DDBJ databases">
        <authorList>
            <person name="Chiriac C."/>
            <person name="Salcher M."/>
            <person name="Ghai R."/>
            <person name="Kavagutti S V."/>
        </authorList>
    </citation>
    <scope>NUCLEOTIDE SEQUENCE</scope>
</reference>
<keyword evidence="2" id="KW-0808">Transferase</keyword>
<dbReference type="InterPro" id="IPR029063">
    <property type="entry name" value="SAM-dependent_MTases_sf"/>
</dbReference>
<dbReference type="PIRSF" id="PIRSF036758">
    <property type="entry name" value="Aden_M_ParB"/>
    <property type="match status" value="1"/>
</dbReference>
<evidence type="ECO:0000256" key="2">
    <source>
        <dbReference type="ARBA" id="ARBA00022679"/>
    </source>
</evidence>
<dbReference type="PRINTS" id="PR00508">
    <property type="entry name" value="S21N4MTFRASE"/>
</dbReference>
<dbReference type="GO" id="GO:0003677">
    <property type="term" value="F:DNA binding"/>
    <property type="evidence" value="ECO:0007669"/>
    <property type="project" value="InterPro"/>
</dbReference>
<dbReference type="InterPro" id="IPR036086">
    <property type="entry name" value="ParB/Sulfiredoxin_sf"/>
</dbReference>
<evidence type="ECO:0000259" key="3">
    <source>
        <dbReference type="Pfam" id="PF01555"/>
    </source>
</evidence>
<evidence type="ECO:0000256" key="1">
    <source>
        <dbReference type="ARBA" id="ARBA00022603"/>
    </source>
</evidence>
<accession>A0A6J5SVU8</accession>
<gene>
    <name evidence="4" type="ORF">UFOVP1596_40</name>
</gene>
<dbReference type="SUPFAM" id="SSF110849">
    <property type="entry name" value="ParB/Sulfiredoxin"/>
    <property type="match status" value="1"/>
</dbReference>
<proteinExistence type="predicted"/>
<dbReference type="GO" id="GO:0008170">
    <property type="term" value="F:N-methyltransferase activity"/>
    <property type="evidence" value="ECO:0007669"/>
    <property type="project" value="InterPro"/>
</dbReference>
<dbReference type="InterPro" id="IPR002941">
    <property type="entry name" value="DNA_methylase_N4/N6"/>
</dbReference>
<dbReference type="SUPFAM" id="SSF53335">
    <property type="entry name" value="S-adenosyl-L-methionine-dependent methyltransferases"/>
    <property type="match status" value="1"/>
</dbReference>